<dbReference type="GO" id="GO:0015630">
    <property type="term" value="C:microtubule cytoskeleton"/>
    <property type="evidence" value="ECO:0007669"/>
    <property type="project" value="UniProtKB-UniRule"/>
</dbReference>
<dbReference type="KEGG" id="bgt:106074108"/>
<dbReference type="RefSeq" id="XP_013090287.2">
    <property type="nucleotide sequence ID" value="XM_013234833.2"/>
</dbReference>
<gene>
    <name evidence="6" type="primary">106074108</name>
</gene>
<keyword evidence="2" id="KW-0963">Cytoplasm</keyword>
<sequence length="456" mass="52730">MAAIVVEQVRPATATLASREIPPEPPAPVVNPNPNMEITYTGNTGNDMGIYTMGFRSAKYNPSEWHESNYAKYYQSFVDRDNAERVIHESKRTAKEAIETTNKTQAEATKKLAESAKNIEFWKYELNREISDVIDETDLLLAQKKRLENALRATEIPLHIATDNLNCRQRRLGVDLVQDDVEISLLKEVEIINNVQDLLKNTINQCEKQIRLNRDAKQNLEMDWSDKKEALEIETKSGSLRNHHTNKQFHDGAAKFEEIQSTPESWAQFTHDNIARAEHERMASIQLRTLVDNVLDDTTRDMREQADQVDVNFTKRITEMEDAKTKLEENLVKVVKQVKDQEKNIEDLQKEIRDKEDPLKVAQTRLYNRTFRPGVELCRDPAQYHLVGEVNEINQSIDALKQKLNDAQNSLKDLQDNRMALEKEIAIKKNSIFIDRDKCLTVRNRFPSRTKLQGYQ</sequence>
<dbReference type="EnsemblMetazoa" id="BGLB010553-RB">
    <property type="protein sequence ID" value="BGLB010553-PB"/>
    <property type="gene ID" value="BGLB010553"/>
</dbReference>
<dbReference type="PANTHER" id="PTHR19960:SF12">
    <property type="entry name" value="TEKTIN-4"/>
    <property type="match status" value="1"/>
</dbReference>
<dbReference type="PANTHER" id="PTHR19960">
    <property type="entry name" value="TEKTIN"/>
    <property type="match status" value="1"/>
</dbReference>
<dbReference type="PRINTS" id="PR00511">
    <property type="entry name" value="TEKTIN"/>
</dbReference>
<dbReference type="GO" id="GO:0060271">
    <property type="term" value="P:cilium assembly"/>
    <property type="evidence" value="ECO:0007669"/>
    <property type="project" value="UniProtKB-UniRule"/>
</dbReference>
<keyword evidence="4" id="KW-0282">Flagellum</keyword>
<dbReference type="InterPro" id="IPR048256">
    <property type="entry name" value="Tektin-like"/>
</dbReference>
<dbReference type="GO" id="GO:0005634">
    <property type="term" value="C:nucleus"/>
    <property type="evidence" value="ECO:0007669"/>
    <property type="project" value="TreeGrafter"/>
</dbReference>
<dbReference type="VEuPathDB" id="VectorBase:BGLB010553"/>
<dbReference type="GO" id="GO:0005930">
    <property type="term" value="C:axoneme"/>
    <property type="evidence" value="ECO:0007669"/>
    <property type="project" value="UniProtKB-SubCell"/>
</dbReference>
<dbReference type="Proteomes" id="UP000076420">
    <property type="component" value="Unassembled WGS sequence"/>
</dbReference>
<evidence type="ECO:0000313" key="7">
    <source>
        <dbReference type="Proteomes" id="UP000076420"/>
    </source>
</evidence>
<proteinExistence type="inferred from homology"/>
<comment type="similarity">
    <text evidence="1 4">Belongs to the tektin family.</text>
</comment>
<accession>A0A2C9JZH2</accession>
<dbReference type="STRING" id="6526.A0A2C9JZH2"/>
<feature type="coiled-coil region" evidence="5">
    <location>
        <begin position="317"/>
        <end position="358"/>
    </location>
</feature>
<evidence type="ECO:0000313" key="6">
    <source>
        <dbReference type="EnsemblMetazoa" id="BGLB010553-PB"/>
    </source>
</evidence>
<feature type="coiled-coil region" evidence="5">
    <location>
        <begin position="390"/>
        <end position="431"/>
    </location>
</feature>
<dbReference type="VEuPathDB" id="VectorBase:BGLAX_029438"/>
<keyword evidence="4" id="KW-0969">Cilium</keyword>
<keyword evidence="4" id="KW-0966">Cell projection</keyword>
<dbReference type="Pfam" id="PF03148">
    <property type="entry name" value="Tektin"/>
    <property type="match status" value="1"/>
</dbReference>
<dbReference type="GO" id="GO:0060294">
    <property type="term" value="P:cilium movement involved in cell motility"/>
    <property type="evidence" value="ECO:0007669"/>
    <property type="project" value="UniProtKB-UniRule"/>
</dbReference>
<evidence type="ECO:0000256" key="3">
    <source>
        <dbReference type="ARBA" id="ARBA00023054"/>
    </source>
</evidence>
<dbReference type="OrthoDB" id="5788000at2759"/>
<comment type="subcellular location">
    <subcellularLocation>
        <location evidence="4">Cytoplasm</location>
        <location evidence="4">Cytoskeleton</location>
        <location evidence="4">Cilium axoneme</location>
    </subcellularLocation>
</comment>
<protein>
    <recommendedName>
        <fullName evidence="4">Tektin</fullName>
    </recommendedName>
</protein>
<dbReference type="AlphaFoldDB" id="A0A2C9JZH2"/>
<organism evidence="6 7">
    <name type="scientific">Biomphalaria glabrata</name>
    <name type="common">Bloodfluke planorb</name>
    <name type="synonym">Freshwater snail</name>
    <dbReference type="NCBI Taxonomy" id="6526"/>
    <lineage>
        <taxon>Eukaryota</taxon>
        <taxon>Metazoa</taxon>
        <taxon>Spiralia</taxon>
        <taxon>Lophotrochozoa</taxon>
        <taxon>Mollusca</taxon>
        <taxon>Gastropoda</taxon>
        <taxon>Heterobranchia</taxon>
        <taxon>Euthyneura</taxon>
        <taxon>Panpulmonata</taxon>
        <taxon>Hygrophila</taxon>
        <taxon>Lymnaeoidea</taxon>
        <taxon>Planorbidae</taxon>
        <taxon>Biomphalaria</taxon>
    </lineage>
</organism>
<name>A0A2C9JZH2_BIOGL</name>
<dbReference type="GO" id="GO:0036126">
    <property type="term" value="C:sperm flagellum"/>
    <property type="evidence" value="ECO:0007669"/>
    <property type="project" value="TreeGrafter"/>
</dbReference>
<evidence type="ECO:0000256" key="2">
    <source>
        <dbReference type="ARBA" id="ARBA00022490"/>
    </source>
</evidence>
<reference evidence="6" key="1">
    <citation type="submission" date="2020-05" db="UniProtKB">
        <authorList>
            <consortium name="EnsemblMetazoa"/>
        </authorList>
    </citation>
    <scope>IDENTIFICATION</scope>
    <source>
        <strain evidence="6">BB02</strain>
    </source>
</reference>
<evidence type="ECO:0000256" key="4">
    <source>
        <dbReference type="RuleBase" id="RU367040"/>
    </source>
</evidence>
<evidence type="ECO:0000256" key="1">
    <source>
        <dbReference type="ARBA" id="ARBA00007209"/>
    </source>
</evidence>
<evidence type="ECO:0000256" key="5">
    <source>
        <dbReference type="SAM" id="Coils"/>
    </source>
</evidence>
<keyword evidence="3 5" id="KW-0175">Coiled coil</keyword>
<dbReference type="InterPro" id="IPR000435">
    <property type="entry name" value="Tektins"/>
</dbReference>